<reference evidence="2" key="1">
    <citation type="submission" date="2020-05" db="EMBL/GenBank/DDBJ databases">
        <authorList>
            <person name="Chiriac C."/>
            <person name="Salcher M."/>
            <person name="Ghai R."/>
            <person name="Kavagutti S V."/>
        </authorList>
    </citation>
    <scope>NUCLEOTIDE SEQUENCE</scope>
</reference>
<gene>
    <name evidence="2" type="ORF">UFOPK1493_00122</name>
</gene>
<feature type="domain" description="Tryptophan synthase beta chain-like PALP" evidence="1">
    <location>
        <begin position="2"/>
        <end position="87"/>
    </location>
</feature>
<organism evidence="2">
    <name type="scientific">freshwater metagenome</name>
    <dbReference type="NCBI Taxonomy" id="449393"/>
    <lineage>
        <taxon>unclassified sequences</taxon>
        <taxon>metagenomes</taxon>
        <taxon>ecological metagenomes</taxon>
    </lineage>
</organism>
<evidence type="ECO:0000259" key="1">
    <source>
        <dbReference type="Pfam" id="PF00291"/>
    </source>
</evidence>
<dbReference type="SUPFAM" id="SSF53686">
    <property type="entry name" value="Tryptophan synthase beta subunit-like PLP-dependent enzymes"/>
    <property type="match status" value="1"/>
</dbReference>
<dbReference type="InterPro" id="IPR001926">
    <property type="entry name" value="TrpB-like_PALP"/>
</dbReference>
<dbReference type="EMBL" id="CAEZSR010000003">
    <property type="protein sequence ID" value="CAB4538438.1"/>
    <property type="molecule type" value="Genomic_DNA"/>
</dbReference>
<accession>A0A6J6BJR5</accession>
<protein>
    <submittedName>
        <fullName evidence="2">Unannotated protein</fullName>
    </submittedName>
</protein>
<dbReference type="InterPro" id="IPR050214">
    <property type="entry name" value="Cys_Synth/Cystath_Beta-Synth"/>
</dbReference>
<dbReference type="Pfam" id="PF00291">
    <property type="entry name" value="PALP"/>
    <property type="match status" value="1"/>
</dbReference>
<name>A0A6J6BJR5_9ZZZZ</name>
<dbReference type="PANTHER" id="PTHR10314">
    <property type="entry name" value="CYSTATHIONINE BETA-SYNTHASE"/>
    <property type="match status" value="1"/>
</dbReference>
<proteinExistence type="predicted"/>
<dbReference type="AlphaFoldDB" id="A0A6J6BJR5"/>
<evidence type="ECO:0000313" key="2">
    <source>
        <dbReference type="EMBL" id="CAB4538438.1"/>
    </source>
</evidence>
<dbReference type="InterPro" id="IPR036052">
    <property type="entry name" value="TrpB-like_PALP_sf"/>
</dbReference>
<sequence>MEPTSGNTGVGLAIVAAQRGYRCVFVMTDKVAPEKVQFLRADGAEVVVCPVAVPPDDPQSYDEVAERLTHELQAFRPNQYASPDNPRAA</sequence>
<dbReference type="Gene3D" id="3.40.50.1100">
    <property type="match status" value="1"/>
</dbReference>